<keyword evidence="4" id="KW-0812">Transmembrane</keyword>
<feature type="domain" description="TonB-dependent receptor-like beta-barrel" evidence="12">
    <location>
        <begin position="319"/>
        <end position="746"/>
    </location>
</feature>
<evidence type="ECO:0000259" key="13">
    <source>
        <dbReference type="Pfam" id="PF07715"/>
    </source>
</evidence>
<dbReference type="AlphaFoldDB" id="A0A327P0Q0"/>
<keyword evidence="9" id="KW-0998">Cell outer membrane</keyword>
<comment type="subcellular location">
    <subcellularLocation>
        <location evidence="1">Cell outer membrane</location>
        <topology evidence="1">Multi-pass membrane protein</topology>
    </subcellularLocation>
</comment>
<evidence type="ECO:0000256" key="3">
    <source>
        <dbReference type="ARBA" id="ARBA00022452"/>
    </source>
</evidence>
<dbReference type="SUPFAM" id="SSF49464">
    <property type="entry name" value="Carboxypeptidase regulatory domain-like"/>
    <property type="match status" value="1"/>
</dbReference>
<evidence type="ECO:0000256" key="2">
    <source>
        <dbReference type="ARBA" id="ARBA00022448"/>
    </source>
</evidence>
<dbReference type="InterPro" id="IPR036942">
    <property type="entry name" value="Beta-barrel_TonB_sf"/>
</dbReference>
<dbReference type="Gene3D" id="2.40.170.20">
    <property type="entry name" value="TonB-dependent receptor, beta-barrel domain"/>
    <property type="match status" value="1"/>
</dbReference>
<dbReference type="InterPro" id="IPR008969">
    <property type="entry name" value="CarboxyPept-like_regulatory"/>
</dbReference>
<protein>
    <submittedName>
        <fullName evidence="14">Outer membrane receptor protein involved in Fe transport</fullName>
    </submittedName>
</protein>
<keyword evidence="7 10" id="KW-0472">Membrane</keyword>
<keyword evidence="6 10" id="KW-0798">TonB box</keyword>
<dbReference type="InterPro" id="IPR039426">
    <property type="entry name" value="TonB-dep_rcpt-like"/>
</dbReference>
<evidence type="ECO:0000256" key="7">
    <source>
        <dbReference type="ARBA" id="ARBA00023136"/>
    </source>
</evidence>
<accession>A0A327P0Q0</accession>
<dbReference type="Pfam" id="PF07715">
    <property type="entry name" value="Plug"/>
    <property type="match status" value="1"/>
</dbReference>
<keyword evidence="15" id="KW-1185">Reference proteome</keyword>
<dbReference type="Pfam" id="PF00593">
    <property type="entry name" value="TonB_dep_Rec_b-barrel"/>
    <property type="match status" value="1"/>
</dbReference>
<keyword evidence="2" id="KW-0813">Transport</keyword>
<dbReference type="GO" id="GO:0015344">
    <property type="term" value="F:siderophore uptake transmembrane transporter activity"/>
    <property type="evidence" value="ECO:0007669"/>
    <property type="project" value="TreeGrafter"/>
</dbReference>
<dbReference type="SUPFAM" id="SSF56935">
    <property type="entry name" value="Porins"/>
    <property type="match status" value="1"/>
</dbReference>
<evidence type="ECO:0000256" key="11">
    <source>
        <dbReference type="SAM" id="SignalP"/>
    </source>
</evidence>
<proteinExistence type="inferred from homology"/>
<evidence type="ECO:0000256" key="1">
    <source>
        <dbReference type="ARBA" id="ARBA00004571"/>
    </source>
</evidence>
<evidence type="ECO:0000259" key="12">
    <source>
        <dbReference type="Pfam" id="PF00593"/>
    </source>
</evidence>
<dbReference type="OrthoDB" id="1111684at2"/>
<reference evidence="14 15" key="1">
    <citation type="submission" date="2018-06" db="EMBL/GenBank/DDBJ databases">
        <title>Genomic Encyclopedia of Archaeal and Bacterial Type Strains, Phase II (KMG-II): from individual species to whole genera.</title>
        <authorList>
            <person name="Goeker M."/>
        </authorList>
    </citation>
    <scope>NUCLEOTIDE SEQUENCE [LARGE SCALE GENOMIC DNA]</scope>
    <source>
        <strain evidence="14 15">DSM 23446</strain>
    </source>
</reference>
<dbReference type="EMBL" id="QLLK01000014">
    <property type="protein sequence ID" value="RAI85007.1"/>
    <property type="molecule type" value="Genomic_DNA"/>
</dbReference>
<keyword evidence="3" id="KW-1134">Transmembrane beta strand</keyword>
<sequence length="800" mass="90842">MKPTGKLSKFIFLSFFTLLFCSASAQETSYFSADVVDVTNTTPLPGASVYWENDVSSGVVSDINGVFRIKTKSLPARLIVSFIGYETSSRVITSKDLEKTQRFFLKPEEMSLDEIIIQERRPDEQVRNMETGKATIPIATIKNIPALFGEVDLLRSLQLLPGVQTAGEGTTGLFVRGGSADQNLVQLDGAPIYNASHFFGFFSVFNPDALDQVELYKGNMPASFGGRLSSLIDVTLREGNNEQIHGEGGIGSISSRLTLDGPLFSDKSTFVISGRRTYADLFLKLSNDEDLRNNKLNFHDLSGKLSFILSAKDKLTVSSYQGSDFLGLDDQFGLGWTNWISSAQWSRNVSEKLFFDLQGYHSRYNYRVEFDDPNTGFEWKNKLSETGVKGQWTLLKSDKIQSYWGFQSQLYHFAPIELNPAADSNIQPIVTNPKNGLLNSAFAGITYEITPKLSTEAGLRWGFFNQIGKGVDYIYENNVVAPGIPITDSLNYELLENIKFYQGFEPRIAFRYLFNDEFSVKAAYNRNFQYVQIASNSSAGLPIDRWILAGTYVPPIRSDQVSLGLFRNFDENRWEFSVEGYYKDLRNVIDLRNGAQVLFTDNVETELLTGNGWSYGAEFLLRKNIGKTTGWLAYTYSRTWRKIAGISQGQKYNPRFDRPHDITLVLNHEFSPSWSAGLTFIYTTGQAVSFPIGVYEQDNQSVPLYSDYRNEDRFPDYHRMDASVTWKNADKGRKWKGSWNFSVYNLYGRKNPFAYEFREIYNDDFRYNSSEDGPIVSTRQGIVMTYLFTFLPSITYNFQF</sequence>
<feature type="domain" description="TonB-dependent receptor plug" evidence="13">
    <location>
        <begin position="149"/>
        <end position="227"/>
    </location>
</feature>
<evidence type="ECO:0000313" key="15">
    <source>
        <dbReference type="Proteomes" id="UP000249610"/>
    </source>
</evidence>
<keyword evidence="5 11" id="KW-0732">Signal</keyword>
<organism evidence="14 15">
    <name type="scientific">Algoriphagus yeomjeoni</name>
    <dbReference type="NCBI Taxonomy" id="291403"/>
    <lineage>
        <taxon>Bacteria</taxon>
        <taxon>Pseudomonadati</taxon>
        <taxon>Bacteroidota</taxon>
        <taxon>Cytophagia</taxon>
        <taxon>Cytophagales</taxon>
        <taxon>Cyclobacteriaceae</taxon>
        <taxon>Algoriphagus</taxon>
    </lineage>
</organism>
<dbReference type="InterPro" id="IPR037066">
    <property type="entry name" value="Plug_dom_sf"/>
</dbReference>
<evidence type="ECO:0000313" key="14">
    <source>
        <dbReference type="EMBL" id="RAI85007.1"/>
    </source>
</evidence>
<evidence type="ECO:0000256" key="8">
    <source>
        <dbReference type="ARBA" id="ARBA00023170"/>
    </source>
</evidence>
<dbReference type="InterPro" id="IPR000531">
    <property type="entry name" value="Beta-barrel_TonB"/>
</dbReference>
<dbReference type="InterPro" id="IPR012910">
    <property type="entry name" value="Plug_dom"/>
</dbReference>
<dbReference type="Gene3D" id="2.170.130.10">
    <property type="entry name" value="TonB-dependent receptor, plug domain"/>
    <property type="match status" value="1"/>
</dbReference>
<feature type="signal peptide" evidence="11">
    <location>
        <begin position="1"/>
        <end position="25"/>
    </location>
</feature>
<dbReference type="GO" id="GO:0009279">
    <property type="term" value="C:cell outer membrane"/>
    <property type="evidence" value="ECO:0007669"/>
    <property type="project" value="UniProtKB-SubCell"/>
</dbReference>
<evidence type="ECO:0000256" key="9">
    <source>
        <dbReference type="ARBA" id="ARBA00023237"/>
    </source>
</evidence>
<gene>
    <name evidence="14" type="ORF">LV83_03801</name>
</gene>
<keyword evidence="8 14" id="KW-0675">Receptor</keyword>
<dbReference type="PANTHER" id="PTHR30069">
    <property type="entry name" value="TONB-DEPENDENT OUTER MEMBRANE RECEPTOR"/>
    <property type="match status" value="1"/>
</dbReference>
<feature type="chain" id="PRO_5016423011" evidence="11">
    <location>
        <begin position="26"/>
        <end position="800"/>
    </location>
</feature>
<evidence type="ECO:0000256" key="10">
    <source>
        <dbReference type="RuleBase" id="RU003357"/>
    </source>
</evidence>
<comment type="caution">
    <text evidence="14">The sequence shown here is derived from an EMBL/GenBank/DDBJ whole genome shotgun (WGS) entry which is preliminary data.</text>
</comment>
<evidence type="ECO:0000256" key="4">
    <source>
        <dbReference type="ARBA" id="ARBA00022692"/>
    </source>
</evidence>
<dbReference type="RefSeq" id="WP_111613114.1">
    <property type="nucleotide sequence ID" value="NZ_QLLK01000014.1"/>
</dbReference>
<name>A0A327P0Q0_9BACT</name>
<dbReference type="Pfam" id="PF13715">
    <property type="entry name" value="CarbopepD_reg_2"/>
    <property type="match status" value="1"/>
</dbReference>
<dbReference type="Proteomes" id="UP000249610">
    <property type="component" value="Unassembled WGS sequence"/>
</dbReference>
<evidence type="ECO:0000256" key="5">
    <source>
        <dbReference type="ARBA" id="ARBA00022729"/>
    </source>
</evidence>
<dbReference type="PANTHER" id="PTHR30069:SF29">
    <property type="entry name" value="HEMOGLOBIN AND HEMOGLOBIN-HAPTOGLOBIN-BINDING PROTEIN 1-RELATED"/>
    <property type="match status" value="1"/>
</dbReference>
<comment type="similarity">
    <text evidence="10">Belongs to the TonB-dependent receptor family.</text>
</comment>
<evidence type="ECO:0000256" key="6">
    <source>
        <dbReference type="ARBA" id="ARBA00023077"/>
    </source>
</evidence>
<dbReference type="GO" id="GO:0044718">
    <property type="term" value="P:siderophore transmembrane transport"/>
    <property type="evidence" value="ECO:0007669"/>
    <property type="project" value="TreeGrafter"/>
</dbReference>